<dbReference type="RefSeq" id="WP_308715203.1">
    <property type="nucleotide sequence ID" value="NZ_JAVHUY010000026.1"/>
</dbReference>
<evidence type="ECO:0000256" key="5">
    <source>
        <dbReference type="ARBA" id="ARBA00022777"/>
    </source>
</evidence>
<feature type="compositionally biased region" description="Gly residues" evidence="8">
    <location>
        <begin position="434"/>
        <end position="449"/>
    </location>
</feature>
<keyword evidence="2" id="KW-0723">Serine/threonine-protein kinase</keyword>
<comment type="caution">
    <text evidence="10">The sequence shown here is derived from an EMBL/GenBank/DDBJ whole genome shotgun (WGS) entry which is preliminary data.</text>
</comment>
<dbReference type="EC" id="2.7.11.1" evidence="1"/>
<dbReference type="Pfam" id="PF00069">
    <property type="entry name" value="Pkinase"/>
    <property type="match status" value="1"/>
</dbReference>
<evidence type="ECO:0000256" key="1">
    <source>
        <dbReference type="ARBA" id="ARBA00012513"/>
    </source>
</evidence>
<evidence type="ECO:0000256" key="8">
    <source>
        <dbReference type="SAM" id="MobiDB-lite"/>
    </source>
</evidence>
<keyword evidence="11" id="KW-1185">Reference proteome</keyword>
<accession>A0ABU0ZLK3</accession>
<dbReference type="PROSITE" id="PS50011">
    <property type="entry name" value="PROTEIN_KINASE_DOM"/>
    <property type="match status" value="1"/>
</dbReference>
<dbReference type="InterPro" id="IPR017441">
    <property type="entry name" value="Protein_kinase_ATP_BS"/>
</dbReference>
<name>A0ABU0ZLK3_9ACTN</name>
<keyword evidence="6 7" id="KW-0067">ATP-binding</keyword>
<dbReference type="InterPro" id="IPR011009">
    <property type="entry name" value="Kinase-like_dom_sf"/>
</dbReference>
<evidence type="ECO:0000256" key="6">
    <source>
        <dbReference type="ARBA" id="ARBA00022840"/>
    </source>
</evidence>
<dbReference type="EMBL" id="JAVHUY010000026">
    <property type="protein sequence ID" value="MDQ7907931.1"/>
    <property type="molecule type" value="Genomic_DNA"/>
</dbReference>
<feature type="region of interest" description="Disordered" evidence="8">
    <location>
        <begin position="541"/>
        <end position="602"/>
    </location>
</feature>
<reference evidence="10 11" key="1">
    <citation type="submission" date="2023-08" db="EMBL/GenBank/DDBJ databases">
        <title>Phytohabitans sansha sp. nov., isolated from marine sediment.</title>
        <authorList>
            <person name="Zhao Y."/>
            <person name="Yi K."/>
        </authorList>
    </citation>
    <scope>NUCLEOTIDE SEQUENCE [LARGE SCALE GENOMIC DNA]</scope>
    <source>
        <strain evidence="10 11">ZYX-F-186</strain>
    </source>
</reference>
<gene>
    <name evidence="10" type="ORF">RB614_25735</name>
</gene>
<dbReference type="PANTHER" id="PTHR43289">
    <property type="entry name" value="MITOGEN-ACTIVATED PROTEIN KINASE KINASE KINASE 20-RELATED"/>
    <property type="match status" value="1"/>
</dbReference>
<sequence length="602" mass="60687">MASSGHVVGGRYRLDSVLGSGGMGVVWRAFDERLARWVAVKEIRFTQPMTPEEREEVKYRAMVEALSAGRLVHPNVVAIYDAVDDADQPWVIMRLVEGRSLREVVAQEGPLDSVAAARLGLGLLDALDAAHGAGVVHRDVKPSNVLISNDRPLLTDFSIATVAGAPVPLRGSAVMGSPGYVAPERLHGDEGGVPADLFGLGATLFYAVEGYGPFAREDAMACLIATVCDPHPRPVRGMALAAVIDGLLAKDVADRMDSAAARAALLAAARPRTRTVYRVPLTSRRAYIGQHSVAVLPGAAVAGPPDSAAPPAAPDGRRARPPRRRRVTILTAGAALLVPVAATLASAAGGPNSPGLAGRADAAVRPAPPGADPSAAPPGGARALGMPGVLLYPSSPRDPLSPLDAERTNPGGGMVTDPVSGTTRPAGGATVPGTGPGTEPSGGGGGETGGTTPPPPPAEVTGLTVAVSIDPTACTYSASALVTVSAPTTVTYRVTWSDGASGTSSTDFAAPGGGALAVPSSVPHGAGPVWVQVEVLTPTAATQRGDGELPASCTPTTPSAEPDPSPMTSPSSPNPAPPADEQSPAVLPDPTLSQPAAEVPAS</sequence>
<evidence type="ECO:0000256" key="7">
    <source>
        <dbReference type="PROSITE-ProRule" id="PRU10141"/>
    </source>
</evidence>
<dbReference type="PANTHER" id="PTHR43289:SF6">
    <property type="entry name" value="SERINE_THREONINE-PROTEIN KINASE NEKL-3"/>
    <property type="match status" value="1"/>
</dbReference>
<dbReference type="CDD" id="cd14014">
    <property type="entry name" value="STKc_PknB_like"/>
    <property type="match status" value="1"/>
</dbReference>
<feature type="domain" description="Protein kinase" evidence="9">
    <location>
        <begin position="12"/>
        <end position="266"/>
    </location>
</feature>
<feature type="region of interest" description="Disordered" evidence="8">
    <location>
        <begin position="302"/>
        <end position="323"/>
    </location>
</feature>
<evidence type="ECO:0000259" key="9">
    <source>
        <dbReference type="PROSITE" id="PS50011"/>
    </source>
</evidence>
<feature type="region of interest" description="Disordered" evidence="8">
    <location>
        <begin position="352"/>
        <end position="457"/>
    </location>
</feature>
<organism evidence="10 11">
    <name type="scientific">Phytohabitans maris</name>
    <dbReference type="NCBI Taxonomy" id="3071409"/>
    <lineage>
        <taxon>Bacteria</taxon>
        <taxon>Bacillati</taxon>
        <taxon>Actinomycetota</taxon>
        <taxon>Actinomycetes</taxon>
        <taxon>Micromonosporales</taxon>
        <taxon>Micromonosporaceae</taxon>
    </lineage>
</organism>
<evidence type="ECO:0000256" key="4">
    <source>
        <dbReference type="ARBA" id="ARBA00022741"/>
    </source>
</evidence>
<dbReference type="PROSITE" id="PS00107">
    <property type="entry name" value="PROTEIN_KINASE_ATP"/>
    <property type="match status" value="1"/>
</dbReference>
<keyword evidence="3 10" id="KW-0808">Transferase</keyword>
<dbReference type="SUPFAM" id="SSF56112">
    <property type="entry name" value="Protein kinase-like (PK-like)"/>
    <property type="match status" value="1"/>
</dbReference>
<evidence type="ECO:0000256" key="3">
    <source>
        <dbReference type="ARBA" id="ARBA00022679"/>
    </source>
</evidence>
<dbReference type="InterPro" id="IPR008271">
    <property type="entry name" value="Ser/Thr_kinase_AS"/>
</dbReference>
<feature type="compositionally biased region" description="Pro residues" evidence="8">
    <location>
        <begin position="561"/>
        <end position="578"/>
    </location>
</feature>
<dbReference type="Gene3D" id="1.10.510.10">
    <property type="entry name" value="Transferase(Phosphotransferase) domain 1"/>
    <property type="match status" value="1"/>
</dbReference>
<evidence type="ECO:0000313" key="11">
    <source>
        <dbReference type="Proteomes" id="UP001230908"/>
    </source>
</evidence>
<feature type="compositionally biased region" description="Low complexity" evidence="8">
    <location>
        <begin position="372"/>
        <end position="403"/>
    </location>
</feature>
<dbReference type="Gene3D" id="3.30.200.20">
    <property type="entry name" value="Phosphorylase Kinase, domain 1"/>
    <property type="match status" value="1"/>
</dbReference>
<dbReference type="GO" id="GO:0004674">
    <property type="term" value="F:protein serine/threonine kinase activity"/>
    <property type="evidence" value="ECO:0007669"/>
    <property type="project" value="UniProtKB-EC"/>
</dbReference>
<proteinExistence type="predicted"/>
<feature type="binding site" evidence="7">
    <location>
        <position position="41"/>
    </location>
    <ligand>
        <name>ATP</name>
        <dbReference type="ChEBI" id="CHEBI:30616"/>
    </ligand>
</feature>
<dbReference type="InterPro" id="IPR000719">
    <property type="entry name" value="Prot_kinase_dom"/>
</dbReference>
<keyword evidence="5 10" id="KW-0418">Kinase</keyword>
<feature type="compositionally biased region" description="Low complexity" evidence="8">
    <location>
        <begin position="421"/>
        <end position="433"/>
    </location>
</feature>
<keyword evidence="4 7" id="KW-0547">Nucleotide-binding</keyword>
<dbReference type="PROSITE" id="PS00108">
    <property type="entry name" value="PROTEIN_KINASE_ST"/>
    <property type="match status" value="1"/>
</dbReference>
<evidence type="ECO:0000313" key="10">
    <source>
        <dbReference type="EMBL" id="MDQ7907931.1"/>
    </source>
</evidence>
<dbReference type="SMART" id="SM00220">
    <property type="entry name" value="S_TKc"/>
    <property type="match status" value="1"/>
</dbReference>
<protein>
    <recommendedName>
        <fullName evidence="1">non-specific serine/threonine protein kinase</fullName>
        <ecNumber evidence="1">2.7.11.1</ecNumber>
    </recommendedName>
</protein>
<evidence type="ECO:0000256" key="2">
    <source>
        <dbReference type="ARBA" id="ARBA00022527"/>
    </source>
</evidence>
<dbReference type="Proteomes" id="UP001230908">
    <property type="component" value="Unassembled WGS sequence"/>
</dbReference>